<evidence type="ECO:0000256" key="1">
    <source>
        <dbReference type="SAM" id="MobiDB-lite"/>
    </source>
</evidence>
<comment type="caution">
    <text evidence="2">The sequence shown here is derived from an EMBL/GenBank/DDBJ whole genome shotgun (WGS) entry which is preliminary data.</text>
</comment>
<feature type="region of interest" description="Disordered" evidence="1">
    <location>
        <begin position="33"/>
        <end position="55"/>
    </location>
</feature>
<dbReference type="AlphaFoldDB" id="A0A841CLP7"/>
<protein>
    <submittedName>
        <fullName evidence="2">Uncharacterized protein</fullName>
    </submittedName>
</protein>
<dbReference type="Proteomes" id="UP000547510">
    <property type="component" value="Unassembled WGS sequence"/>
</dbReference>
<evidence type="ECO:0000313" key="2">
    <source>
        <dbReference type="EMBL" id="MBB5957294.1"/>
    </source>
</evidence>
<reference evidence="2 3" key="1">
    <citation type="submission" date="2020-08" db="EMBL/GenBank/DDBJ databases">
        <title>Genomic Encyclopedia of Type Strains, Phase III (KMG-III): the genomes of soil and plant-associated and newly described type strains.</title>
        <authorList>
            <person name="Whitman W."/>
        </authorList>
    </citation>
    <scope>NUCLEOTIDE SEQUENCE [LARGE SCALE GENOMIC DNA]</scope>
    <source>
        <strain evidence="2 3">CECT 8640</strain>
    </source>
</reference>
<sequence>MTELCSPATRMSRAIRDEITALVLARGLCSGGPLPTGTEPVETRGISRIARLRTR</sequence>
<organism evidence="2 3">
    <name type="scientific">Saccharothrix tamanrassetensis</name>
    <dbReference type="NCBI Taxonomy" id="1051531"/>
    <lineage>
        <taxon>Bacteria</taxon>
        <taxon>Bacillati</taxon>
        <taxon>Actinomycetota</taxon>
        <taxon>Actinomycetes</taxon>
        <taxon>Pseudonocardiales</taxon>
        <taxon>Pseudonocardiaceae</taxon>
        <taxon>Saccharothrix</taxon>
    </lineage>
</organism>
<dbReference type="EMBL" id="JACHJN010000005">
    <property type="protein sequence ID" value="MBB5957294.1"/>
    <property type="molecule type" value="Genomic_DNA"/>
</dbReference>
<keyword evidence="3" id="KW-1185">Reference proteome</keyword>
<dbReference type="RefSeq" id="WP_184692188.1">
    <property type="nucleotide sequence ID" value="NZ_JACHJN010000005.1"/>
</dbReference>
<evidence type="ECO:0000313" key="3">
    <source>
        <dbReference type="Proteomes" id="UP000547510"/>
    </source>
</evidence>
<gene>
    <name evidence="2" type="ORF">FHS29_003887</name>
</gene>
<name>A0A841CLP7_9PSEU</name>
<proteinExistence type="predicted"/>
<accession>A0A841CLP7</accession>